<dbReference type="SMART" id="SM00609">
    <property type="entry name" value="VIT"/>
    <property type="match status" value="1"/>
</dbReference>
<dbReference type="Proteomes" id="UP001412239">
    <property type="component" value="Unassembled WGS sequence"/>
</dbReference>
<evidence type="ECO:0000259" key="2">
    <source>
        <dbReference type="PROSITE" id="PS50234"/>
    </source>
</evidence>
<name>A0A292PMH9_9PEZI</name>
<gene>
    <name evidence="4" type="ORF">GSTUAT00007058001</name>
</gene>
<dbReference type="InterPro" id="IPR036465">
    <property type="entry name" value="vWFA_dom_sf"/>
</dbReference>
<dbReference type="InterPro" id="IPR002035">
    <property type="entry name" value="VWF_A"/>
</dbReference>
<evidence type="ECO:0008006" key="6">
    <source>
        <dbReference type="Google" id="ProtNLM"/>
    </source>
</evidence>
<dbReference type="Pfam" id="PF13768">
    <property type="entry name" value="VWA_3"/>
    <property type="match status" value="1"/>
</dbReference>
<dbReference type="PANTHER" id="PTHR45737">
    <property type="entry name" value="VON WILLEBRAND FACTOR A DOMAIN-CONTAINING PROTEIN 5A"/>
    <property type="match status" value="1"/>
</dbReference>
<proteinExistence type="predicted"/>
<feature type="non-terminal residue" evidence="4">
    <location>
        <position position="782"/>
    </location>
</feature>
<dbReference type="PROSITE" id="PS50234">
    <property type="entry name" value="VWFA"/>
    <property type="match status" value="1"/>
</dbReference>
<feature type="domain" description="VIT" evidence="3">
    <location>
        <begin position="61"/>
        <end position="191"/>
    </location>
</feature>
<feature type="compositionally biased region" description="Low complexity" evidence="1">
    <location>
        <begin position="569"/>
        <end position="578"/>
    </location>
</feature>
<protein>
    <recommendedName>
        <fullName evidence="6">VWFA domain-containing protein</fullName>
    </recommendedName>
</protein>
<evidence type="ECO:0000313" key="4">
    <source>
        <dbReference type="EMBL" id="CUS08882.1"/>
    </source>
</evidence>
<feature type="region of interest" description="Disordered" evidence="1">
    <location>
        <begin position="250"/>
        <end position="276"/>
    </location>
</feature>
<keyword evidence="5" id="KW-1185">Reference proteome</keyword>
<feature type="compositionally biased region" description="Acidic residues" evidence="1">
    <location>
        <begin position="545"/>
        <end position="560"/>
    </location>
</feature>
<dbReference type="InterPro" id="IPR013694">
    <property type="entry name" value="VIT"/>
</dbReference>
<dbReference type="PANTHER" id="PTHR45737:SF6">
    <property type="entry name" value="VON WILLEBRAND FACTOR A DOMAIN-CONTAINING PROTEIN 5A"/>
    <property type="match status" value="1"/>
</dbReference>
<accession>A0A292PMH9</accession>
<feature type="domain" description="VWFA" evidence="2">
    <location>
        <begin position="347"/>
        <end position="523"/>
    </location>
</feature>
<evidence type="ECO:0000256" key="1">
    <source>
        <dbReference type="SAM" id="MobiDB-lite"/>
    </source>
</evidence>
<evidence type="ECO:0000313" key="5">
    <source>
        <dbReference type="Proteomes" id="UP001412239"/>
    </source>
</evidence>
<sequence>MALLPTSGIYFFPEDDVPPPGDPIYDRQRGQPPFVGGVGVNQFTAIPGGYSHQRATRAGPSYPLPVPPTQQQVFLPLVQVSYQCQILTTAARTTLTQIFYHPGNRPISKATYTFPIYANCSVVSFVCRVGKSKVISGVVKPKEVAKRVYESATRSGQIAGLLEYNTPDVFTTSIGGIPAGVEIKVEIGYILELPHDAEADGIKFTVPLSIAPRYGPAPPGAFGQNGPEVSMDKSLRMEIEVTMGEAIKSVESPSHPTAVQLGQHGKGGGRASNQEHDPKKALVTLSQTPAELLKDFVLLITTVTPHFISTPQALLETHPTIPGHQALKVTLAPRFEMPGTETPENTEIVFLVDRSGSMRDTIEHVKSALRVFLKSLPLGCFFNIISFGSNNTLLWERSKAYTEETLNTASEHIETFDASYGGTELLPPLMQAFSRRHSEPGMSTEIMVLTDGAIWRLPELLEYIQKMRKQSGGAIRLFSLGVGERVSHALVEGIATAGGGYSQIVTSGGASGDALANGLEAKVVRMLNSALTDHIEEYKLHVLQEEGDEEDSESEGEEEGAEPRAQITPAHPAPVRVRAPARRSGRINLFDPTVAPRRRSPPQPRSSDVGPAPSLANIQDSGNRFAHLKKLQGPEVTQAPFKIPPLFPYERSVVYLLVPPTTKQLKYAKSVTLSATTIAGDELSLSIPITHIKQPGETVHQLAARMLLRDLEEGRSWLHSDKCGVPGGDRARVQEYVQREGEEVGMRWSLASKWTSFIGVEEEIMDVAPIRTPAPPEGDLSA</sequence>
<dbReference type="AlphaFoldDB" id="A0A292PMH9"/>
<evidence type="ECO:0000259" key="3">
    <source>
        <dbReference type="PROSITE" id="PS51468"/>
    </source>
</evidence>
<organism evidence="4 5">
    <name type="scientific">Tuber aestivum</name>
    <name type="common">summer truffle</name>
    <dbReference type="NCBI Taxonomy" id="59557"/>
    <lineage>
        <taxon>Eukaryota</taxon>
        <taxon>Fungi</taxon>
        <taxon>Dikarya</taxon>
        <taxon>Ascomycota</taxon>
        <taxon>Pezizomycotina</taxon>
        <taxon>Pezizomycetes</taxon>
        <taxon>Pezizales</taxon>
        <taxon>Tuberaceae</taxon>
        <taxon>Tuber</taxon>
    </lineage>
</organism>
<reference evidence="4" key="1">
    <citation type="submission" date="2015-10" db="EMBL/GenBank/DDBJ databases">
        <authorList>
            <person name="Regsiter A."/>
            <person name="william w."/>
        </authorList>
    </citation>
    <scope>NUCLEOTIDE SEQUENCE</scope>
    <source>
        <strain evidence="4">Montdore</strain>
    </source>
</reference>
<dbReference type="SMART" id="SM00327">
    <property type="entry name" value="VWA"/>
    <property type="match status" value="1"/>
</dbReference>
<feature type="region of interest" description="Disordered" evidence="1">
    <location>
        <begin position="544"/>
        <end position="619"/>
    </location>
</feature>
<dbReference type="PROSITE" id="PS51468">
    <property type="entry name" value="VIT"/>
    <property type="match status" value="1"/>
</dbReference>
<dbReference type="Pfam" id="PF08487">
    <property type="entry name" value="VIT"/>
    <property type="match status" value="1"/>
</dbReference>
<dbReference type="Gene3D" id="3.40.50.410">
    <property type="entry name" value="von Willebrand factor, type A domain"/>
    <property type="match status" value="1"/>
</dbReference>
<dbReference type="SUPFAM" id="SSF53300">
    <property type="entry name" value="vWA-like"/>
    <property type="match status" value="1"/>
</dbReference>
<dbReference type="EMBL" id="LN891108">
    <property type="protein sequence ID" value="CUS08882.1"/>
    <property type="molecule type" value="Genomic_DNA"/>
</dbReference>